<proteinExistence type="inferred from homology"/>
<evidence type="ECO:0000256" key="12">
    <source>
        <dbReference type="ARBA" id="ARBA00031627"/>
    </source>
</evidence>
<keyword evidence="4" id="KW-0963">Cytoplasm</keyword>
<organism evidence="18 19">
    <name type="scientific">Diploptera punctata</name>
    <name type="common">Pacific beetle cockroach</name>
    <dbReference type="NCBI Taxonomy" id="6984"/>
    <lineage>
        <taxon>Eukaryota</taxon>
        <taxon>Metazoa</taxon>
        <taxon>Ecdysozoa</taxon>
        <taxon>Arthropoda</taxon>
        <taxon>Hexapoda</taxon>
        <taxon>Insecta</taxon>
        <taxon>Pterygota</taxon>
        <taxon>Neoptera</taxon>
        <taxon>Polyneoptera</taxon>
        <taxon>Dictyoptera</taxon>
        <taxon>Blattodea</taxon>
        <taxon>Blaberoidea</taxon>
        <taxon>Blaberidae</taxon>
        <taxon>Diplopterinae</taxon>
        <taxon>Diploptera</taxon>
    </lineage>
</organism>
<keyword evidence="7" id="KW-0744">Spermatogenesis</keyword>
<dbReference type="GO" id="GO:0030154">
    <property type="term" value="P:cell differentiation"/>
    <property type="evidence" value="ECO:0007669"/>
    <property type="project" value="UniProtKB-KW"/>
</dbReference>
<accession>A0AAD8A2Y7</accession>
<keyword evidence="19" id="KW-1185">Reference proteome</keyword>
<comment type="caution">
    <text evidence="18">The sequence shown here is derived from an EMBL/GenBank/DDBJ whole genome shotgun (WGS) entry which is preliminary data.</text>
</comment>
<keyword evidence="6" id="KW-0282">Flagellum</keyword>
<evidence type="ECO:0000259" key="15">
    <source>
        <dbReference type="Pfam" id="PF24656"/>
    </source>
</evidence>
<feature type="domain" description="Dynein regulatory complex subunit 7 C-terminal" evidence="17">
    <location>
        <begin position="598"/>
        <end position="705"/>
    </location>
</feature>
<keyword evidence="9" id="KW-0969">Cilium</keyword>
<evidence type="ECO:0000256" key="13">
    <source>
        <dbReference type="ARBA" id="ARBA00031733"/>
    </source>
</evidence>
<comment type="subcellular location">
    <subcellularLocation>
        <location evidence="1">Cytoplasm</location>
        <location evidence="1">Cytoskeleton</location>
        <location evidence="1">Flagellum axoneme</location>
    </subcellularLocation>
</comment>
<protein>
    <recommendedName>
        <fullName evidence="3">Dynein regulatory complex subunit 7</fullName>
    </recommendedName>
    <alternativeName>
        <fullName evidence="12">Coiled-coil domain-containing protein 135</fullName>
    </alternativeName>
    <alternativeName>
        <fullName evidence="13">Coiled-coil domain-containing protein lobo homolog</fullName>
    </alternativeName>
</protein>
<dbReference type="PANTHER" id="PTHR35249">
    <property type="entry name" value="DYNEIN REGULATORY COMPLEX SUBUNIT 7"/>
    <property type="match status" value="1"/>
</dbReference>
<evidence type="ECO:0000256" key="10">
    <source>
        <dbReference type="ARBA" id="ARBA00023212"/>
    </source>
</evidence>
<evidence type="ECO:0000256" key="3">
    <source>
        <dbReference type="ARBA" id="ARBA00021303"/>
    </source>
</evidence>
<feature type="domain" description="CEP76/DRC7 peptidase-like" evidence="15">
    <location>
        <begin position="139"/>
        <end position="211"/>
    </location>
</feature>
<dbReference type="GO" id="GO:0007283">
    <property type="term" value="P:spermatogenesis"/>
    <property type="evidence" value="ECO:0007669"/>
    <property type="project" value="UniProtKB-KW"/>
</dbReference>
<evidence type="ECO:0000259" key="17">
    <source>
        <dbReference type="Pfam" id="PF24671"/>
    </source>
</evidence>
<evidence type="ECO:0000313" key="19">
    <source>
        <dbReference type="Proteomes" id="UP001233999"/>
    </source>
</evidence>
<dbReference type="Proteomes" id="UP001233999">
    <property type="component" value="Unassembled WGS sequence"/>
</dbReference>
<dbReference type="PANTHER" id="PTHR35249:SF2">
    <property type="entry name" value="DYNEIN REGULATORY COMPLEX SUBUNIT 7"/>
    <property type="match status" value="1"/>
</dbReference>
<dbReference type="Pfam" id="PF24671">
    <property type="entry name" value="DRC7_C"/>
    <property type="match status" value="1"/>
</dbReference>
<evidence type="ECO:0000256" key="9">
    <source>
        <dbReference type="ARBA" id="ARBA00023069"/>
    </source>
</evidence>
<comment type="similarity">
    <text evidence="2">Belongs to the DRC7 family.</text>
</comment>
<reference evidence="18" key="1">
    <citation type="journal article" date="2023" name="IScience">
        <title>Live-bearing cockroach genome reveals convergent evolutionary mechanisms linked to viviparity in insects and beyond.</title>
        <authorList>
            <person name="Fouks B."/>
            <person name="Harrison M.C."/>
            <person name="Mikhailova A.A."/>
            <person name="Marchal E."/>
            <person name="English S."/>
            <person name="Carruthers M."/>
            <person name="Jennings E.C."/>
            <person name="Chiamaka E.L."/>
            <person name="Frigard R.A."/>
            <person name="Pippel M."/>
            <person name="Attardo G.M."/>
            <person name="Benoit J.B."/>
            <person name="Bornberg-Bauer E."/>
            <person name="Tobe S.S."/>
        </authorList>
    </citation>
    <scope>NUCLEOTIDE SEQUENCE</scope>
    <source>
        <strain evidence="18">Stay&amp;Tobe</strain>
    </source>
</reference>
<evidence type="ECO:0000256" key="5">
    <source>
        <dbReference type="ARBA" id="ARBA00022782"/>
    </source>
</evidence>
<dbReference type="InterPro" id="IPR056290">
    <property type="entry name" value="CEPT76/DRC7_peptidase-like_dom"/>
</dbReference>
<dbReference type="GO" id="GO:0030317">
    <property type="term" value="P:flagellated sperm motility"/>
    <property type="evidence" value="ECO:0007669"/>
    <property type="project" value="TreeGrafter"/>
</dbReference>
<evidence type="ECO:0000256" key="7">
    <source>
        <dbReference type="ARBA" id="ARBA00022871"/>
    </source>
</evidence>
<feature type="coiled-coil region" evidence="14">
    <location>
        <begin position="97"/>
        <end position="124"/>
    </location>
</feature>
<name>A0AAD8A2Y7_DIPPU</name>
<evidence type="ECO:0000256" key="6">
    <source>
        <dbReference type="ARBA" id="ARBA00022846"/>
    </source>
</evidence>
<dbReference type="InterPro" id="IPR056291">
    <property type="entry name" value="MORN_DRC7"/>
</dbReference>
<dbReference type="SUPFAM" id="SSF54001">
    <property type="entry name" value="Cysteine proteinases"/>
    <property type="match status" value="1"/>
</dbReference>
<sequence length="706" mass="83421">PSILQPEHLYSPTAVLENQKGNIFEYSTLLCSFLIGAGYDAYVVMGYATREFCKFNQTRVVCPILPDFSKKEEDAKDETIPKYAIKAPPDLRSKFLLEMEQKEIQKKEDKIRQEEEEKRLEIEEFEKPAPDELYGTRIHSWVVVLPTSMDIEEPFFIDPLTGNKYNLSCPSYLGLESLWNHTNYWVNVQDCKEGCKDLRFDLTDLTCWEHLLAGEPWFSRKSNFTEDEESSVDIILMEKHLDMPASWVTKLDISNSEYENRFPKGQKTILYKKAKLEHFAPYVQEDGLITRITTYADYEWETPEWVYEYYSNRADCLTEIRRNLMEYSILEIFKRGREDCLKEHYYYEYSLGVEAERTMEFFHMARLDGLQKLEMHPLYLTEHFKDREDFLFYRRVDYQKRGLAAEEGPKRIVLISVFLFIFRNLLRNTRNPDKEADKDIARKTFAIEDNQIQLKFHYAPDKITAATRDFIKPKTIEIGERLTFNPDLTAGYQTDPMDKPPKNSYLFNLLEEQLKAEEESLLFVRKMEDDVSLILSKYSSEMLQPKLNISIYNMERNKLAIAGMKEVDKKIREEVARQVDMELDFIAPYFASLGDPKKITLAQALNIRENCSTDFKQMLANRINKIQKEFEKLAKKIEADNRWYEEQQGYISKAQEADFMKKNAEDTFNLHVLKTRITRFQDLAPIKYQALEACFRADKRLQILYY</sequence>
<dbReference type="AlphaFoldDB" id="A0AAD8A2Y7"/>
<feature type="non-terminal residue" evidence="18">
    <location>
        <position position="1"/>
    </location>
</feature>
<evidence type="ECO:0000256" key="14">
    <source>
        <dbReference type="SAM" id="Coils"/>
    </source>
</evidence>
<dbReference type="GO" id="GO:0031514">
    <property type="term" value="C:motile cilium"/>
    <property type="evidence" value="ECO:0007669"/>
    <property type="project" value="TreeGrafter"/>
</dbReference>
<evidence type="ECO:0000259" key="16">
    <source>
        <dbReference type="Pfam" id="PF24667"/>
    </source>
</evidence>
<keyword evidence="10" id="KW-0206">Cytoskeleton</keyword>
<keyword evidence="11" id="KW-0966">Cell projection</keyword>
<evidence type="ECO:0000256" key="4">
    <source>
        <dbReference type="ARBA" id="ARBA00022490"/>
    </source>
</evidence>
<dbReference type="InterPro" id="IPR056292">
    <property type="entry name" value="DRC7_C"/>
</dbReference>
<dbReference type="EMBL" id="JASPKZ010003864">
    <property type="protein sequence ID" value="KAJ9591544.1"/>
    <property type="molecule type" value="Genomic_DNA"/>
</dbReference>
<dbReference type="InterPro" id="IPR033551">
    <property type="entry name" value="DRC7/lobo"/>
</dbReference>
<dbReference type="Pfam" id="PF24667">
    <property type="entry name" value="MORN_DRC7"/>
    <property type="match status" value="1"/>
</dbReference>
<evidence type="ECO:0000313" key="18">
    <source>
        <dbReference type="EMBL" id="KAJ9591544.1"/>
    </source>
</evidence>
<gene>
    <name evidence="18" type="ORF">L9F63_001898</name>
</gene>
<evidence type="ECO:0000256" key="2">
    <source>
        <dbReference type="ARBA" id="ARBA00010738"/>
    </source>
</evidence>
<evidence type="ECO:0000256" key="8">
    <source>
        <dbReference type="ARBA" id="ARBA00023054"/>
    </source>
</evidence>
<dbReference type="Pfam" id="PF24656">
    <property type="entry name" value="CEPT76_peptidase"/>
    <property type="match status" value="1"/>
</dbReference>
<evidence type="ECO:0000256" key="11">
    <source>
        <dbReference type="ARBA" id="ARBA00023273"/>
    </source>
</evidence>
<reference evidence="18" key="2">
    <citation type="submission" date="2023-05" db="EMBL/GenBank/DDBJ databases">
        <authorList>
            <person name="Fouks B."/>
        </authorList>
    </citation>
    <scope>NUCLEOTIDE SEQUENCE</scope>
    <source>
        <strain evidence="18">Stay&amp;Tobe</strain>
        <tissue evidence="18">Testes</tissue>
    </source>
</reference>
<dbReference type="InterPro" id="IPR038765">
    <property type="entry name" value="Papain-like_cys_pep_sf"/>
</dbReference>
<feature type="domain" description="Dynein regulatory complex subunit 7 MORN" evidence="16">
    <location>
        <begin position="263"/>
        <end position="550"/>
    </location>
</feature>
<keyword evidence="5" id="KW-0221">Differentiation</keyword>
<keyword evidence="8 14" id="KW-0175">Coiled coil</keyword>
<evidence type="ECO:0000256" key="1">
    <source>
        <dbReference type="ARBA" id="ARBA00004611"/>
    </source>
</evidence>